<keyword evidence="9" id="KW-1133">Transmembrane helix</keyword>
<dbReference type="GO" id="GO:0016925">
    <property type="term" value="P:protein sumoylation"/>
    <property type="evidence" value="ECO:0007669"/>
    <property type="project" value="TreeGrafter"/>
</dbReference>
<dbReference type="SUPFAM" id="SSF69572">
    <property type="entry name" value="Activating enzymes of the ubiquitin-like proteins"/>
    <property type="match status" value="1"/>
</dbReference>
<evidence type="ECO:0000256" key="1">
    <source>
        <dbReference type="ARBA" id="ARBA00004123"/>
    </source>
</evidence>
<organism evidence="11 12">
    <name type="scientific">Brachionus plicatilis</name>
    <name type="common">Marine rotifer</name>
    <name type="synonym">Brachionus muelleri</name>
    <dbReference type="NCBI Taxonomy" id="10195"/>
    <lineage>
        <taxon>Eukaryota</taxon>
        <taxon>Metazoa</taxon>
        <taxon>Spiralia</taxon>
        <taxon>Gnathifera</taxon>
        <taxon>Rotifera</taxon>
        <taxon>Eurotatoria</taxon>
        <taxon>Monogononta</taxon>
        <taxon>Pseudotrocha</taxon>
        <taxon>Ploima</taxon>
        <taxon>Brachionidae</taxon>
        <taxon>Brachionus</taxon>
    </lineage>
</organism>
<keyword evidence="12" id="KW-1185">Reference proteome</keyword>
<dbReference type="InterPro" id="IPR045886">
    <property type="entry name" value="ThiF/MoeB/HesA"/>
</dbReference>
<evidence type="ECO:0000256" key="2">
    <source>
        <dbReference type="ARBA" id="ARBA00004718"/>
    </source>
</evidence>
<dbReference type="AlphaFoldDB" id="A0A3M7P874"/>
<dbReference type="InterPro" id="IPR035985">
    <property type="entry name" value="Ubiquitin-activating_enz"/>
</dbReference>
<keyword evidence="4" id="KW-0833">Ubl conjugation pathway</keyword>
<comment type="subcellular location">
    <subcellularLocation>
        <location evidence="1">Nucleus</location>
    </subcellularLocation>
</comment>
<evidence type="ECO:0000313" key="11">
    <source>
        <dbReference type="EMBL" id="RMZ95262.1"/>
    </source>
</evidence>
<comment type="pathway">
    <text evidence="2">Protein modification; protein sumoylation.</text>
</comment>
<dbReference type="GO" id="GO:0031510">
    <property type="term" value="C:SUMO activating enzyme complex"/>
    <property type="evidence" value="ECO:0007669"/>
    <property type="project" value="TreeGrafter"/>
</dbReference>
<dbReference type="STRING" id="10195.A0A3M7P874"/>
<evidence type="ECO:0000256" key="6">
    <source>
        <dbReference type="ARBA" id="ARBA00026003"/>
    </source>
</evidence>
<evidence type="ECO:0000256" key="7">
    <source>
        <dbReference type="ARBA" id="ARBA00044187"/>
    </source>
</evidence>
<evidence type="ECO:0000259" key="10">
    <source>
        <dbReference type="Pfam" id="PF00899"/>
    </source>
</evidence>
<feature type="domain" description="THIF-type NAD/FAD binding fold" evidence="10">
    <location>
        <begin position="15"/>
        <end position="339"/>
    </location>
</feature>
<comment type="subunit">
    <text evidence="6">Heterodimer of SAE1 and UBA2/SAE2. The heterodimer corresponds to the two domains that are encoded on a single polypeptide chain in ubiquitin-activating enzyme E1. Interacts with UBE2I.</text>
</comment>
<keyword evidence="5" id="KW-0539">Nucleus</keyword>
<dbReference type="InterPro" id="IPR000011">
    <property type="entry name" value="UBQ/SUMO-activ_enz_E1-like"/>
</dbReference>
<keyword evidence="9" id="KW-0812">Transmembrane</keyword>
<evidence type="ECO:0000256" key="8">
    <source>
        <dbReference type="ARBA" id="ARBA00044354"/>
    </source>
</evidence>
<evidence type="ECO:0000256" key="4">
    <source>
        <dbReference type="ARBA" id="ARBA00022786"/>
    </source>
</evidence>
<gene>
    <name evidence="11" type="ORF">BpHYR1_003612</name>
</gene>
<dbReference type="PRINTS" id="PR01849">
    <property type="entry name" value="UBIQUITINACT"/>
</dbReference>
<evidence type="ECO:0000256" key="9">
    <source>
        <dbReference type="SAM" id="Phobius"/>
    </source>
</evidence>
<dbReference type="EMBL" id="REGN01012479">
    <property type="protein sequence ID" value="RMZ95262.1"/>
    <property type="molecule type" value="Genomic_DNA"/>
</dbReference>
<dbReference type="GO" id="GO:0005737">
    <property type="term" value="C:cytoplasm"/>
    <property type="evidence" value="ECO:0007669"/>
    <property type="project" value="TreeGrafter"/>
</dbReference>
<feature type="transmembrane region" description="Helical" evidence="9">
    <location>
        <begin position="149"/>
        <end position="170"/>
    </location>
</feature>
<dbReference type="Gene3D" id="3.40.50.720">
    <property type="entry name" value="NAD(P)-binding Rossmann-like Domain"/>
    <property type="match status" value="1"/>
</dbReference>
<reference evidence="11 12" key="1">
    <citation type="journal article" date="2018" name="Sci. Rep.">
        <title>Genomic signatures of local adaptation to the degree of environmental predictability in rotifers.</title>
        <authorList>
            <person name="Franch-Gras L."/>
            <person name="Hahn C."/>
            <person name="Garcia-Roger E.M."/>
            <person name="Carmona M.J."/>
            <person name="Serra M."/>
            <person name="Gomez A."/>
        </authorList>
    </citation>
    <scope>NUCLEOTIDE SEQUENCE [LARGE SCALE GENOMIC DNA]</scope>
    <source>
        <strain evidence="11">HYR1</strain>
    </source>
</reference>
<dbReference type="Proteomes" id="UP000276133">
    <property type="component" value="Unassembled WGS sequence"/>
</dbReference>
<dbReference type="PANTHER" id="PTHR10953">
    <property type="entry name" value="UBIQUITIN-ACTIVATING ENZYME E1"/>
    <property type="match status" value="1"/>
</dbReference>
<protein>
    <recommendedName>
        <fullName evidence="7">SUMO-activating enzyme subunit 1</fullName>
    </recommendedName>
    <alternativeName>
        <fullName evidence="8">Ubiquitin-like 1-activating enzyme E1A</fullName>
    </alternativeName>
</protein>
<dbReference type="OrthoDB" id="412647at2759"/>
<evidence type="ECO:0000313" key="12">
    <source>
        <dbReference type="Proteomes" id="UP000276133"/>
    </source>
</evidence>
<sequence>MKIIQMISEDEAALYDRQIRLWGVDAQKKLLSSRILLININGVAAEIAKNLVLGGIHSLTIMDFKTVSPEDLKFNFLLDQSSVGKNRAESCVNALQTLNPMVKVYSDKEPLSLKDPQFLSDKNFDLVCIISNDFDEINKINKICRNNNVLFLSGYVFGLYGFMFVDFNSYQYIVEAPKISEDNFDKKKNAQDAGCSVKQEAEEKLTFEERKTDFKSFENFINEYDHVLKNLSTTKLKRLSKTYLIILLFREFLEHFKRPFDSKIPEDTENLLNLKKKLFDDLKIDQDLLSDTYLLSKTFDEFSPVNAILGGIIAQEIIKAISKKNEPVDNFFLFDGNLMLGEVIKI</sequence>
<dbReference type="Pfam" id="PF00899">
    <property type="entry name" value="ThiF"/>
    <property type="match status" value="1"/>
</dbReference>
<proteinExistence type="inferred from homology"/>
<keyword evidence="9" id="KW-0472">Membrane</keyword>
<evidence type="ECO:0000256" key="3">
    <source>
        <dbReference type="ARBA" id="ARBA00005673"/>
    </source>
</evidence>
<accession>A0A3M7P874</accession>
<dbReference type="InterPro" id="IPR000594">
    <property type="entry name" value="ThiF_NAD_FAD-bd"/>
</dbReference>
<evidence type="ECO:0000256" key="5">
    <source>
        <dbReference type="ARBA" id="ARBA00023242"/>
    </source>
</evidence>
<comment type="similarity">
    <text evidence="3">Belongs to the ubiquitin-activating E1 family.</text>
</comment>
<comment type="caution">
    <text evidence="11">The sequence shown here is derived from an EMBL/GenBank/DDBJ whole genome shotgun (WGS) entry which is preliminary data.</text>
</comment>
<dbReference type="PANTHER" id="PTHR10953:SF162">
    <property type="entry name" value="SUMO-ACTIVATING ENZYME SUBUNIT 1"/>
    <property type="match status" value="1"/>
</dbReference>
<dbReference type="GO" id="GO:0019948">
    <property type="term" value="F:SUMO activating enzyme activity"/>
    <property type="evidence" value="ECO:0007669"/>
    <property type="project" value="TreeGrafter"/>
</dbReference>
<name>A0A3M7P874_BRAPC</name>